<proteinExistence type="predicted"/>
<name>A0A6G0YH54_APHCR</name>
<reference evidence="1 2" key="1">
    <citation type="submission" date="2019-08" db="EMBL/GenBank/DDBJ databases">
        <title>Whole genome of Aphis craccivora.</title>
        <authorList>
            <person name="Voronova N.V."/>
            <person name="Shulinski R.S."/>
            <person name="Bandarenka Y.V."/>
            <person name="Zhorov D.G."/>
            <person name="Warner D."/>
        </authorList>
    </citation>
    <scope>NUCLEOTIDE SEQUENCE [LARGE SCALE GENOMIC DNA]</scope>
    <source>
        <strain evidence="1">180601</strain>
        <tissue evidence="1">Whole Body</tissue>
    </source>
</reference>
<accession>A0A6G0YH54</accession>
<organism evidence="1 2">
    <name type="scientific">Aphis craccivora</name>
    <name type="common">Cowpea aphid</name>
    <dbReference type="NCBI Taxonomy" id="307492"/>
    <lineage>
        <taxon>Eukaryota</taxon>
        <taxon>Metazoa</taxon>
        <taxon>Ecdysozoa</taxon>
        <taxon>Arthropoda</taxon>
        <taxon>Hexapoda</taxon>
        <taxon>Insecta</taxon>
        <taxon>Pterygota</taxon>
        <taxon>Neoptera</taxon>
        <taxon>Paraneoptera</taxon>
        <taxon>Hemiptera</taxon>
        <taxon>Sternorrhyncha</taxon>
        <taxon>Aphidomorpha</taxon>
        <taxon>Aphidoidea</taxon>
        <taxon>Aphididae</taxon>
        <taxon>Aphidini</taxon>
        <taxon>Aphis</taxon>
        <taxon>Aphis</taxon>
    </lineage>
</organism>
<dbReference type="Proteomes" id="UP000478052">
    <property type="component" value="Unassembled WGS sequence"/>
</dbReference>
<dbReference type="EMBL" id="VUJU01004086">
    <property type="protein sequence ID" value="KAF0755599.1"/>
    <property type="molecule type" value="Genomic_DNA"/>
</dbReference>
<evidence type="ECO:0000313" key="1">
    <source>
        <dbReference type="EMBL" id="KAF0755599.1"/>
    </source>
</evidence>
<evidence type="ECO:0000313" key="2">
    <source>
        <dbReference type="Proteomes" id="UP000478052"/>
    </source>
</evidence>
<comment type="caution">
    <text evidence="1">The sequence shown here is derived from an EMBL/GenBank/DDBJ whole genome shotgun (WGS) entry which is preliminary data.</text>
</comment>
<sequence length="46" mass="5924">MYLDHLNINHPFHQPFNHWKLYPRLRNHLRSESFFIYNDTYHRIQI</sequence>
<gene>
    <name evidence="1" type="ORF">FWK35_00012037</name>
</gene>
<keyword evidence="2" id="KW-1185">Reference proteome</keyword>
<dbReference type="OrthoDB" id="10617198at2759"/>
<dbReference type="AlphaFoldDB" id="A0A6G0YH54"/>
<protein>
    <submittedName>
        <fullName evidence="1">Uncharacterized protein</fullName>
    </submittedName>
</protein>